<evidence type="ECO:0000313" key="4">
    <source>
        <dbReference type="Proteomes" id="UP000237378"/>
    </source>
</evidence>
<evidence type="ECO:0000313" key="2">
    <source>
        <dbReference type="EMBL" id="POG02863.1"/>
    </source>
</evidence>
<reference evidence="2 4" key="1">
    <citation type="submission" date="2016-08" db="EMBL/GenBank/DDBJ databases">
        <authorList>
            <person name="Seilhamer J.J."/>
        </authorList>
    </citation>
    <scope>NUCLEOTIDE SEQUENCE [LARGE SCALE GENOMIC DNA]</scope>
    <source>
        <strain evidence="2 4">KH-18-2</strain>
    </source>
</reference>
<dbReference type="Proteomes" id="UP000237378">
    <property type="component" value="Unassembled WGS sequence"/>
</dbReference>
<reference evidence="2 4" key="3">
    <citation type="submission" date="2018-03" db="EMBL/GenBank/DDBJ databases">
        <title>Draft genome of Pseudomonas putida strain KH-18-2.</title>
        <authorList>
            <person name="Yoshizawa S."/>
            <person name="Khan N.H."/>
            <person name="Nishimura M."/>
            <person name="Chiura H.X."/>
            <person name="Ogura Y."/>
            <person name="Hayashi T."/>
            <person name="Kogure K."/>
        </authorList>
    </citation>
    <scope>NUCLEOTIDE SEQUENCE [LARGE SCALE GENOMIC DNA]</scope>
    <source>
        <strain evidence="2 4">KH-18-2</strain>
    </source>
</reference>
<evidence type="ECO:0000313" key="3">
    <source>
        <dbReference type="Proteomes" id="UP000185146"/>
    </source>
</evidence>
<organism evidence="1 3">
    <name type="scientific">Pseudomonas putida</name>
    <name type="common">Arthrobacter siderocapsulatus</name>
    <dbReference type="NCBI Taxonomy" id="303"/>
    <lineage>
        <taxon>Bacteria</taxon>
        <taxon>Pseudomonadati</taxon>
        <taxon>Pseudomonadota</taxon>
        <taxon>Gammaproteobacteria</taxon>
        <taxon>Pseudomonadales</taxon>
        <taxon>Pseudomonadaceae</taxon>
        <taxon>Pseudomonas</taxon>
    </lineage>
</organism>
<dbReference type="Proteomes" id="UP000185146">
    <property type="component" value="Chromosome"/>
</dbReference>
<evidence type="ECO:0008006" key="5">
    <source>
        <dbReference type="Google" id="ProtNLM"/>
    </source>
</evidence>
<sequence length="70" mass="7749">MSLLSRNPRLVALVSVEVADYVCLHGLVSRLPLQLKSHSEPYELVSRPSAQQNPAFSLLVESLYAIQQEG</sequence>
<protein>
    <recommendedName>
        <fullName evidence="5">LysR family transcriptional regulator</fullName>
    </recommendedName>
</protein>
<dbReference type="AlphaFoldDB" id="A0A1L5PSU0"/>
<evidence type="ECO:0000313" key="1">
    <source>
        <dbReference type="EMBL" id="APO83219.1"/>
    </source>
</evidence>
<name>A0A1L5PSU0_PSEPU</name>
<accession>A0A1L5PSU0</accession>
<dbReference type="EMBL" id="CP018743">
    <property type="protein sequence ID" value="APO83219.1"/>
    <property type="molecule type" value="Genomic_DNA"/>
</dbReference>
<gene>
    <name evidence="2" type="ORF">BGP82_16245</name>
    <name evidence="1" type="ORF">BL240_17880</name>
</gene>
<dbReference type="EMBL" id="MING01000083">
    <property type="protein sequence ID" value="POG02863.1"/>
    <property type="molecule type" value="Genomic_DNA"/>
</dbReference>
<reference evidence="1 3" key="2">
    <citation type="submission" date="2016-12" db="EMBL/GenBank/DDBJ databases">
        <title>Draft Genome Sequence of Mercury Resistant Pseudomonas DRA525.</title>
        <authorList>
            <person name="Drace K.M."/>
        </authorList>
    </citation>
    <scope>NUCLEOTIDE SEQUENCE [LARGE SCALE GENOMIC DNA]</scope>
    <source>
        <strain evidence="1 3">DRA525</strain>
    </source>
</reference>
<proteinExistence type="predicted"/>